<proteinExistence type="predicted"/>
<keyword evidence="3 8" id="KW-0732">Signal</keyword>
<dbReference type="SUPFAM" id="SSF48726">
    <property type="entry name" value="Immunoglobulin"/>
    <property type="match status" value="2"/>
</dbReference>
<keyword evidence="6" id="KW-1015">Disulfide bond</keyword>
<dbReference type="OMA" id="NTTYDDK"/>
<dbReference type="InterPro" id="IPR052051">
    <property type="entry name" value="TCR_complex_component"/>
</dbReference>
<protein>
    <recommendedName>
        <fullName evidence="9">Ig-like domain-containing protein</fullName>
    </recommendedName>
</protein>
<reference evidence="11" key="2">
    <citation type="journal article" date="2013" name="Nat. Genet.">
        <title>The genome of the platyfish, Xiphophorus maculatus, provides insights into evolutionary adaptation and several complex traits.</title>
        <authorList>
            <person name="Schartl M."/>
            <person name="Walter R.B."/>
            <person name="Shen Y."/>
            <person name="Garcia T."/>
            <person name="Catchen J."/>
            <person name="Amores A."/>
            <person name="Braasch I."/>
            <person name="Chalopin D."/>
            <person name="Volff J.N."/>
            <person name="Lesch K.P."/>
            <person name="Bisazza A."/>
            <person name="Minx P."/>
            <person name="Hillier L."/>
            <person name="Wilson R.K."/>
            <person name="Fuerstenberg S."/>
            <person name="Boore J."/>
            <person name="Searle S."/>
            <person name="Postlethwait J.H."/>
            <person name="Warren W.C."/>
        </authorList>
    </citation>
    <scope>NUCLEOTIDE SEQUENCE [LARGE SCALE GENOMIC DNA]</scope>
    <source>
        <strain evidence="11">JP 163 A</strain>
    </source>
</reference>
<evidence type="ECO:0000259" key="9">
    <source>
        <dbReference type="PROSITE" id="PS50835"/>
    </source>
</evidence>
<keyword evidence="4" id="KW-0391">Immunity</keyword>
<dbReference type="GO" id="GO:0005886">
    <property type="term" value="C:plasma membrane"/>
    <property type="evidence" value="ECO:0007669"/>
    <property type="project" value="UniProtKB-SubCell"/>
</dbReference>
<feature type="signal peptide" evidence="8">
    <location>
        <begin position="1"/>
        <end position="18"/>
    </location>
</feature>
<feature type="chain" id="PRO_5017213642" description="Ig-like domain-containing protein" evidence="8">
    <location>
        <begin position="19"/>
        <end position="273"/>
    </location>
</feature>
<dbReference type="GO" id="GO:0009617">
    <property type="term" value="P:response to bacterium"/>
    <property type="evidence" value="ECO:0007669"/>
    <property type="project" value="TreeGrafter"/>
</dbReference>
<evidence type="ECO:0000256" key="5">
    <source>
        <dbReference type="ARBA" id="ARBA00023136"/>
    </source>
</evidence>
<dbReference type="InterPro" id="IPR013783">
    <property type="entry name" value="Ig-like_fold"/>
</dbReference>
<dbReference type="InterPro" id="IPR013106">
    <property type="entry name" value="Ig_V-set"/>
</dbReference>
<dbReference type="AlphaFoldDB" id="A0A3B5Q2M3"/>
<dbReference type="PANTHER" id="PTHR19433">
    <property type="entry name" value="T-CELL RECEPTOR ALPHA CHAIN V REGION-RELATED"/>
    <property type="match status" value="1"/>
</dbReference>
<dbReference type="GO" id="GO:0002376">
    <property type="term" value="P:immune system process"/>
    <property type="evidence" value="ECO:0007669"/>
    <property type="project" value="UniProtKB-KW"/>
</dbReference>
<keyword evidence="7" id="KW-0325">Glycoprotein</keyword>
<dbReference type="InterPro" id="IPR007110">
    <property type="entry name" value="Ig-like_dom"/>
</dbReference>
<dbReference type="InParanoid" id="A0A3B5Q2M3"/>
<evidence type="ECO:0000313" key="11">
    <source>
        <dbReference type="Proteomes" id="UP000002852"/>
    </source>
</evidence>
<dbReference type="InterPro" id="IPR036179">
    <property type="entry name" value="Ig-like_dom_sf"/>
</dbReference>
<dbReference type="SMART" id="SM00409">
    <property type="entry name" value="IG"/>
    <property type="match status" value="2"/>
</dbReference>
<evidence type="ECO:0000256" key="7">
    <source>
        <dbReference type="ARBA" id="ARBA00023180"/>
    </source>
</evidence>
<reference evidence="10" key="3">
    <citation type="submission" date="2025-08" db="UniProtKB">
        <authorList>
            <consortium name="Ensembl"/>
        </authorList>
    </citation>
    <scope>IDENTIFICATION</scope>
    <source>
        <strain evidence="10">JP 163 A</strain>
    </source>
</reference>
<dbReference type="GeneTree" id="ENSGT01030000234530"/>
<feature type="domain" description="Ig-like" evidence="9">
    <location>
        <begin position="123"/>
        <end position="232"/>
    </location>
</feature>
<evidence type="ECO:0000256" key="6">
    <source>
        <dbReference type="ARBA" id="ARBA00023157"/>
    </source>
</evidence>
<evidence type="ECO:0000313" key="10">
    <source>
        <dbReference type="Ensembl" id="ENSXMAP00000026078.1"/>
    </source>
</evidence>
<accession>A0A3B5Q2M3</accession>
<dbReference type="Gene3D" id="2.60.40.10">
    <property type="entry name" value="Immunoglobulins"/>
    <property type="match status" value="2"/>
</dbReference>
<dbReference type="STRING" id="8083.ENSXMAP00000026078"/>
<dbReference type="Pfam" id="PF07686">
    <property type="entry name" value="V-set"/>
    <property type="match status" value="2"/>
</dbReference>
<reference evidence="10" key="4">
    <citation type="submission" date="2025-09" db="UniProtKB">
        <authorList>
            <consortium name="Ensembl"/>
        </authorList>
    </citation>
    <scope>IDENTIFICATION</scope>
    <source>
        <strain evidence="10">JP 163 A</strain>
    </source>
</reference>
<evidence type="ECO:0000256" key="8">
    <source>
        <dbReference type="SAM" id="SignalP"/>
    </source>
</evidence>
<evidence type="ECO:0000256" key="3">
    <source>
        <dbReference type="ARBA" id="ARBA00022729"/>
    </source>
</evidence>
<evidence type="ECO:0000256" key="4">
    <source>
        <dbReference type="ARBA" id="ARBA00022859"/>
    </source>
</evidence>
<dbReference type="SMART" id="SM00406">
    <property type="entry name" value="IGv"/>
    <property type="match status" value="2"/>
</dbReference>
<dbReference type="Proteomes" id="UP000002852">
    <property type="component" value="Unassembled WGS sequence"/>
</dbReference>
<evidence type="ECO:0000256" key="2">
    <source>
        <dbReference type="ARBA" id="ARBA00022475"/>
    </source>
</evidence>
<keyword evidence="5" id="KW-0472">Membrane</keyword>
<dbReference type="PANTHER" id="PTHR19433:SF133">
    <property type="entry name" value="IMMUNE-TYPE RECEPTOR 5 PRECURSOR-RELATED"/>
    <property type="match status" value="1"/>
</dbReference>
<keyword evidence="11" id="KW-1185">Reference proteome</keyword>
<reference evidence="11" key="1">
    <citation type="submission" date="2012-01" db="EMBL/GenBank/DDBJ databases">
        <authorList>
            <person name="Walter R."/>
            <person name="Schartl M."/>
            <person name="Warren W."/>
        </authorList>
    </citation>
    <scope>NUCLEOTIDE SEQUENCE [LARGE SCALE GENOMIC DNA]</scope>
    <source>
        <strain evidence="11">JP 163 A</strain>
    </source>
</reference>
<keyword evidence="2" id="KW-1003">Cell membrane</keyword>
<name>A0A3B5Q2M3_XIPMA</name>
<comment type="subcellular location">
    <subcellularLocation>
        <location evidence="1">Cell membrane</location>
    </subcellularLocation>
</comment>
<feature type="domain" description="Ig-like" evidence="9">
    <location>
        <begin position="18"/>
        <end position="97"/>
    </location>
</feature>
<sequence>TTSLFNLFLFYLIVVQLGQPVTVTCVLSEALQSVSWLYWYKQSAGDTLKLVSMLRKNTNPTYGPGFSASRFNTTYDDKMSNLTILKTATGDEGMYHCAYINWLQTKWSGIYLSLKGSRRTSNYKVVQQPEVSHSANPADSVSLQCSFLTDSDQTSCSEEPSMFWIRSGSDKSYPVLIYTGGKRSGNCEKRADVQKRCIYNISMKASSSDVGTYYCAVAKCGEILFGNGANLNIQGKCVSKCAENSRHWSYYFWWDLGLTWRHNSQKTTKKTPL</sequence>
<dbReference type="Ensembl" id="ENSXMAT00000036787.1">
    <property type="protein sequence ID" value="ENSXMAP00000026078.1"/>
    <property type="gene ID" value="ENSXMAG00000029264.1"/>
</dbReference>
<organism evidence="10 11">
    <name type="scientific">Xiphophorus maculatus</name>
    <name type="common">Southern platyfish</name>
    <name type="synonym">Platypoecilus maculatus</name>
    <dbReference type="NCBI Taxonomy" id="8083"/>
    <lineage>
        <taxon>Eukaryota</taxon>
        <taxon>Metazoa</taxon>
        <taxon>Chordata</taxon>
        <taxon>Craniata</taxon>
        <taxon>Vertebrata</taxon>
        <taxon>Euteleostomi</taxon>
        <taxon>Actinopterygii</taxon>
        <taxon>Neopterygii</taxon>
        <taxon>Teleostei</taxon>
        <taxon>Neoteleostei</taxon>
        <taxon>Acanthomorphata</taxon>
        <taxon>Ovalentaria</taxon>
        <taxon>Atherinomorphae</taxon>
        <taxon>Cyprinodontiformes</taxon>
        <taxon>Poeciliidae</taxon>
        <taxon>Poeciliinae</taxon>
        <taxon>Xiphophorus</taxon>
    </lineage>
</organism>
<dbReference type="PROSITE" id="PS50835">
    <property type="entry name" value="IG_LIKE"/>
    <property type="match status" value="2"/>
</dbReference>
<dbReference type="InterPro" id="IPR003599">
    <property type="entry name" value="Ig_sub"/>
</dbReference>
<evidence type="ECO:0000256" key="1">
    <source>
        <dbReference type="ARBA" id="ARBA00004236"/>
    </source>
</evidence>